<proteinExistence type="predicted"/>
<feature type="transmembrane region" description="Helical" evidence="1">
    <location>
        <begin position="252"/>
        <end position="271"/>
    </location>
</feature>
<dbReference type="InterPro" id="IPR016035">
    <property type="entry name" value="Acyl_Trfase/lysoPLipase"/>
</dbReference>
<dbReference type="OrthoDB" id="407010at2759"/>
<reference evidence="2 3" key="1">
    <citation type="journal article" date="2018" name="Sci. Rep.">
        <title>Comparative analysis of the Pocillopora damicornis genome highlights role of immune system in coral evolution.</title>
        <authorList>
            <person name="Cunning R."/>
            <person name="Bay R.A."/>
            <person name="Gillette P."/>
            <person name="Baker A.C."/>
            <person name="Traylor-Knowles N."/>
        </authorList>
    </citation>
    <scope>NUCLEOTIDE SEQUENCE [LARGE SCALE GENOMIC DNA]</scope>
    <source>
        <strain evidence="2">RSMAS</strain>
        <tissue evidence="2">Whole animal</tissue>
    </source>
</reference>
<dbReference type="AlphaFoldDB" id="A0A3M6V3B9"/>
<name>A0A3M6V3B9_POCDA</name>
<feature type="transmembrane region" description="Helical" evidence="1">
    <location>
        <begin position="482"/>
        <end position="503"/>
    </location>
</feature>
<sequence length="810" mass="91713">PSQLLSMAKFGVSFSGGGTRSAAFCSGVLRRLLQKEVQIDYLSCVSGGGCSGSAYVDWKYRHGKKDNKKWHQEYFNHLRENAGLVCNFQKPCRGFAEFVVICAMILFVSVIAPFILWGSYAYPLAFVIDYVFGDVLRGGTRSCQEVASESPNITFEDCEESRQTPYIMNRRFALFAAPLVFAFICFVLKGYVRKGKRLLHWLLLLSASLFGVLFFPWFLYFSLRFLPDWMKIVLVLPILFIWISFPLARRNATLMIVIYLYSFTTHSRIYRMSVFGVIYTKNTFNYLLSVSVILLWIGPLIEAIQRSLPHICVRWIIQKGFYYPQTVGEYGCSGISWRDLILFWPASKNSRVQHVTSKQALTLDDVDDFSPIYIACTTVNRWRRTSSPGEPHYEVLTMSPHGIERLDRCSDEQELHGKLLAEDVYLSDAAATSNAAVSYDMGVQQCDEAPSRDLKVMLGLSAGAYIVADQRHETKRHFCVQYLPLLIELIRLVPLALILFLYARTNNEIVLVAGMLIHLGICLIFSLFALVPTGGKYLGRLERLARWFTINVSSVHYYRLMMDMTNVGPNPPPVLSLSDGGHLENLGILPLLKLRLEKIVVVDGGRSILDKDYGKSLMIALDLARKKLGCSFSAVDGRDIAEDIRDNFVERSPRSQPSNYRYVIFKVHYYDKNVNSDGKTKVGEGDILYIVPRHPDKAVKTSSYVTWKEALRDTDGDLEAGLWGPGPELSSEEANQLTFCCCECCHGNICRSLSEALCGMFPHHSTNHQFFTPTMFTAYHREGYRAGMEAKVAEFVPNRHEPSTSETILI</sequence>
<dbReference type="SUPFAM" id="SSF52151">
    <property type="entry name" value="FabD/lysophospholipase-like"/>
    <property type="match status" value="2"/>
</dbReference>
<dbReference type="Proteomes" id="UP000275408">
    <property type="component" value="Unassembled WGS sequence"/>
</dbReference>
<feature type="transmembrane region" description="Helical" evidence="1">
    <location>
        <begin position="98"/>
        <end position="120"/>
    </location>
</feature>
<organism evidence="2 3">
    <name type="scientific">Pocillopora damicornis</name>
    <name type="common">Cauliflower coral</name>
    <name type="synonym">Millepora damicornis</name>
    <dbReference type="NCBI Taxonomy" id="46731"/>
    <lineage>
        <taxon>Eukaryota</taxon>
        <taxon>Metazoa</taxon>
        <taxon>Cnidaria</taxon>
        <taxon>Anthozoa</taxon>
        <taxon>Hexacorallia</taxon>
        <taxon>Scleractinia</taxon>
        <taxon>Astrocoeniina</taxon>
        <taxon>Pocilloporidae</taxon>
        <taxon>Pocillopora</taxon>
    </lineage>
</organism>
<dbReference type="Gene3D" id="3.40.1090.10">
    <property type="entry name" value="Cytosolic phospholipase A2 catalytic domain"/>
    <property type="match status" value="1"/>
</dbReference>
<evidence type="ECO:0008006" key="4">
    <source>
        <dbReference type="Google" id="ProtNLM"/>
    </source>
</evidence>
<feature type="transmembrane region" description="Helical" evidence="1">
    <location>
        <begin position="509"/>
        <end position="531"/>
    </location>
</feature>
<evidence type="ECO:0000313" key="2">
    <source>
        <dbReference type="EMBL" id="RMX60412.1"/>
    </source>
</evidence>
<protein>
    <recommendedName>
        <fullName evidence="4">PNPLA domain-containing protein</fullName>
    </recommendedName>
</protein>
<evidence type="ECO:0000256" key="1">
    <source>
        <dbReference type="SAM" id="Phobius"/>
    </source>
</evidence>
<keyword evidence="1" id="KW-0472">Membrane</keyword>
<accession>A0A3M6V3B9</accession>
<feature type="non-terminal residue" evidence="2">
    <location>
        <position position="1"/>
    </location>
</feature>
<feature type="transmembrane region" description="Helical" evidence="1">
    <location>
        <begin position="172"/>
        <end position="192"/>
    </location>
</feature>
<dbReference type="EMBL" id="RCHS01000151">
    <property type="protein sequence ID" value="RMX60412.1"/>
    <property type="molecule type" value="Genomic_DNA"/>
</dbReference>
<keyword evidence="1" id="KW-1133">Transmembrane helix</keyword>
<gene>
    <name evidence="2" type="ORF">pdam_00017109</name>
</gene>
<feature type="transmembrane region" description="Helical" evidence="1">
    <location>
        <begin position="283"/>
        <end position="301"/>
    </location>
</feature>
<comment type="caution">
    <text evidence="2">The sequence shown here is derived from an EMBL/GenBank/DDBJ whole genome shotgun (WGS) entry which is preliminary data.</text>
</comment>
<evidence type="ECO:0000313" key="3">
    <source>
        <dbReference type="Proteomes" id="UP000275408"/>
    </source>
</evidence>
<keyword evidence="3" id="KW-1185">Reference proteome</keyword>
<keyword evidence="1" id="KW-0812">Transmembrane</keyword>
<feature type="transmembrane region" description="Helical" evidence="1">
    <location>
        <begin position="199"/>
        <end position="223"/>
    </location>
</feature>